<dbReference type="PROSITE" id="PS01339">
    <property type="entry name" value="SURF4"/>
    <property type="match status" value="1"/>
</dbReference>
<keyword evidence="3 6" id="KW-0812">Transmembrane</keyword>
<dbReference type="GO" id="GO:0016020">
    <property type="term" value="C:membrane"/>
    <property type="evidence" value="ECO:0007669"/>
    <property type="project" value="UniProtKB-SubCell"/>
</dbReference>
<protein>
    <recommendedName>
        <fullName evidence="9">Surfeit locus protein 4 homolog</fullName>
    </recommendedName>
</protein>
<feature type="transmembrane region" description="Helical" evidence="6">
    <location>
        <begin position="91"/>
        <end position="109"/>
    </location>
</feature>
<dbReference type="InterPro" id="IPR002995">
    <property type="entry name" value="Surf4"/>
</dbReference>
<feature type="transmembrane region" description="Helical" evidence="6">
    <location>
        <begin position="62"/>
        <end position="84"/>
    </location>
</feature>
<keyword evidence="5 6" id="KW-0472">Membrane</keyword>
<evidence type="ECO:0000256" key="4">
    <source>
        <dbReference type="ARBA" id="ARBA00022989"/>
    </source>
</evidence>
<dbReference type="EnsemblMetazoa" id="CJA02903.1">
    <property type="protein sequence ID" value="CJA02903.1"/>
    <property type="gene ID" value="WBGene00122107"/>
</dbReference>
<accession>A0A8R1HNR3</accession>
<comment type="similarity">
    <text evidence="2">Belongs to the SURF4 family.</text>
</comment>
<reference evidence="7" key="2">
    <citation type="submission" date="2022-06" db="UniProtKB">
        <authorList>
            <consortium name="EnsemblMetazoa"/>
        </authorList>
    </citation>
    <scope>IDENTIFICATION</scope>
    <source>
        <strain evidence="7">DF5081</strain>
    </source>
</reference>
<evidence type="ECO:0000313" key="7">
    <source>
        <dbReference type="EnsemblMetazoa" id="CJA02903.1"/>
    </source>
</evidence>
<feature type="transmembrane region" description="Helical" evidence="6">
    <location>
        <begin position="235"/>
        <end position="256"/>
    </location>
</feature>
<reference evidence="8" key="1">
    <citation type="submission" date="2010-08" db="EMBL/GenBank/DDBJ databases">
        <authorList>
            <consortium name="Caenorhabditis japonica Sequencing Consortium"/>
            <person name="Wilson R.K."/>
        </authorList>
    </citation>
    <scope>NUCLEOTIDE SEQUENCE [LARGE SCALE GENOMIC DNA]</scope>
    <source>
        <strain evidence="8">DF5081</strain>
    </source>
</reference>
<name>A0A8R1HNR3_CAEJA</name>
<dbReference type="Pfam" id="PF02077">
    <property type="entry name" value="SURF4"/>
    <property type="match status" value="1"/>
</dbReference>
<evidence type="ECO:0000256" key="5">
    <source>
        <dbReference type="ARBA" id="ARBA00023136"/>
    </source>
</evidence>
<keyword evidence="8" id="KW-1185">Reference proteome</keyword>
<evidence type="ECO:0000313" key="8">
    <source>
        <dbReference type="Proteomes" id="UP000005237"/>
    </source>
</evidence>
<dbReference type="Proteomes" id="UP000005237">
    <property type="component" value="Unassembled WGS sequence"/>
</dbReference>
<keyword evidence="4 6" id="KW-1133">Transmembrane helix</keyword>
<proteinExistence type="inferred from homology"/>
<evidence type="ECO:0000256" key="6">
    <source>
        <dbReference type="SAM" id="Phobius"/>
    </source>
</evidence>
<evidence type="ECO:0000256" key="3">
    <source>
        <dbReference type="ARBA" id="ARBA00022692"/>
    </source>
</evidence>
<dbReference type="AlphaFoldDB" id="A0A8R1HNR3"/>
<comment type="subcellular location">
    <subcellularLocation>
        <location evidence="1">Membrane</location>
        <topology evidence="1">Multi-pass membrane protein</topology>
    </subcellularLocation>
</comment>
<sequence length="265" mass="30911">MRLWISKFEDYTEDVIRKTKKVLPTIGRVLLVSTFLEDGFRLMFNLSIHADHFASIWWGGYAFFYCVTLIMAILLLVVPVLVLARFKVTELCGVLAVVLFVEIVLYELLTTYRLLIRNFSIFAALLLLVMENMLRKPKQYDQLPRDENEVDMTSVILCGCRLFLNLILVSLVKIEFSFSRLIVSFISYGLMIFVWCGYKTRAMSFVLAIWLFVFNMFTNDFWNRETRSDTVRYDFFQTLSAVGGLLLLMHTGPGDLSVDEFKKKW</sequence>
<evidence type="ECO:0000256" key="1">
    <source>
        <dbReference type="ARBA" id="ARBA00004141"/>
    </source>
</evidence>
<feature type="transmembrane region" description="Helical" evidence="6">
    <location>
        <begin position="155"/>
        <end position="172"/>
    </location>
</feature>
<evidence type="ECO:0008006" key="9">
    <source>
        <dbReference type="Google" id="ProtNLM"/>
    </source>
</evidence>
<feature type="transmembrane region" description="Helical" evidence="6">
    <location>
        <begin position="115"/>
        <end position="134"/>
    </location>
</feature>
<organism evidence="7 8">
    <name type="scientific">Caenorhabditis japonica</name>
    <dbReference type="NCBI Taxonomy" id="281687"/>
    <lineage>
        <taxon>Eukaryota</taxon>
        <taxon>Metazoa</taxon>
        <taxon>Ecdysozoa</taxon>
        <taxon>Nematoda</taxon>
        <taxon>Chromadorea</taxon>
        <taxon>Rhabditida</taxon>
        <taxon>Rhabditina</taxon>
        <taxon>Rhabditomorpha</taxon>
        <taxon>Rhabditoidea</taxon>
        <taxon>Rhabditidae</taxon>
        <taxon>Peloderinae</taxon>
        <taxon>Caenorhabditis</taxon>
    </lineage>
</organism>
<evidence type="ECO:0000256" key="2">
    <source>
        <dbReference type="ARBA" id="ARBA00006945"/>
    </source>
</evidence>